<evidence type="ECO:0000256" key="1">
    <source>
        <dbReference type="SAM" id="Phobius"/>
    </source>
</evidence>
<dbReference type="RefSeq" id="WP_196079214.1">
    <property type="nucleotide sequence ID" value="NZ_JADPVI010000001.1"/>
</dbReference>
<proteinExistence type="predicted"/>
<keyword evidence="3" id="KW-0675">Receptor</keyword>
<accession>A0ABS0FAJ5</accession>
<dbReference type="Proteomes" id="UP000660070">
    <property type="component" value="Unassembled WGS sequence"/>
</dbReference>
<dbReference type="PROSITE" id="PS50104">
    <property type="entry name" value="TIR"/>
    <property type="match status" value="1"/>
</dbReference>
<dbReference type="Pfam" id="PF13676">
    <property type="entry name" value="TIR_2"/>
    <property type="match status" value="1"/>
</dbReference>
<keyword evidence="1" id="KW-1133">Transmembrane helix</keyword>
<dbReference type="SMART" id="SM00255">
    <property type="entry name" value="TIR"/>
    <property type="match status" value="1"/>
</dbReference>
<keyword evidence="1" id="KW-0472">Membrane</keyword>
<organism evidence="3 4">
    <name type="scientific">Kaistella gelatinilytica</name>
    <dbReference type="NCBI Taxonomy" id="2787636"/>
    <lineage>
        <taxon>Bacteria</taxon>
        <taxon>Pseudomonadati</taxon>
        <taxon>Bacteroidota</taxon>
        <taxon>Flavobacteriia</taxon>
        <taxon>Flavobacteriales</taxon>
        <taxon>Weeksellaceae</taxon>
        <taxon>Chryseobacterium group</taxon>
        <taxon>Kaistella</taxon>
    </lineage>
</organism>
<dbReference type="EMBL" id="JADPVI010000001">
    <property type="protein sequence ID" value="MBF8456713.1"/>
    <property type="molecule type" value="Genomic_DNA"/>
</dbReference>
<comment type="caution">
    <text evidence="3">The sequence shown here is derived from an EMBL/GenBank/DDBJ whole genome shotgun (WGS) entry which is preliminary data.</text>
</comment>
<dbReference type="SUPFAM" id="SSF52200">
    <property type="entry name" value="Toll/Interleukin receptor TIR domain"/>
    <property type="match status" value="1"/>
</dbReference>
<feature type="domain" description="TIR" evidence="2">
    <location>
        <begin position="7"/>
        <end position="157"/>
    </location>
</feature>
<reference evidence="3 4" key="1">
    <citation type="submission" date="2020-11" db="EMBL/GenBank/DDBJ databases">
        <title>Kaistella gelatinilytica sp. nov., a flavobacterium isolated from Antarctic Soil.</title>
        <authorList>
            <person name="Li J."/>
        </authorList>
    </citation>
    <scope>NUCLEOTIDE SEQUENCE [LARGE SCALE GENOMIC DNA]</scope>
    <source>
        <strain evidence="3 4">G5-32</strain>
    </source>
</reference>
<dbReference type="Gene3D" id="3.40.50.10140">
    <property type="entry name" value="Toll/interleukin-1 receptor homology (TIR) domain"/>
    <property type="match status" value="1"/>
</dbReference>
<protein>
    <submittedName>
        <fullName evidence="3">Toll/interleukin-1 receptor domain-containing protein</fullName>
    </submittedName>
</protein>
<name>A0ABS0FAJ5_9FLAO</name>
<keyword evidence="1" id="KW-0812">Transmembrane</keyword>
<keyword evidence="4" id="KW-1185">Reference proteome</keyword>
<evidence type="ECO:0000313" key="3">
    <source>
        <dbReference type="EMBL" id="MBF8456713.1"/>
    </source>
</evidence>
<evidence type="ECO:0000259" key="2">
    <source>
        <dbReference type="PROSITE" id="PS50104"/>
    </source>
</evidence>
<gene>
    <name evidence="3" type="ORF">IV494_05905</name>
</gene>
<feature type="transmembrane region" description="Helical" evidence="1">
    <location>
        <begin position="178"/>
        <end position="198"/>
    </location>
</feature>
<evidence type="ECO:0000313" key="4">
    <source>
        <dbReference type="Proteomes" id="UP000660070"/>
    </source>
</evidence>
<sequence length="723" mass="84934">MITEHKFQYYAFISYSSEDAKWAKWLQTKLENYRIPNFLSKEKQAKYLRPIFRDKSDIGLGRLEQNLSKEIEDSRFLIVICSPKASISPWVKKEIARFKELGGENRIIPFIIEGSPNPKLENQKNCYPDELSKDILGASLNELTKEEAFIKIVAFILGLRFDVLWQRHEREKKRKRKINHTFLAILIPLVLFSIFKIWDYNRVKSKFYSNYVDKFGIPNGIFELSKEQITHKNSHYRFQYRRNKLIAVEHLNSSNILTDFLLGENQYRPVLMNLFYNEDGTLNSIDYSDLHRIKLARIIYSGSKKNEIDIKTPSGSTAVLNANQTIETGSPIDIGLYSKSLINHISLIRDNQGYIYEEKYSYGGMEPINDLNGIYGKKYIRDQQGQILKETFLDHRGQPMNNAKGIGITNYKYEEGNLVQISYYNYEGKPILNNENGHKIIFHYDLNKNIDFTSSFNIENNKFQSSDGTFGCKYEYNEKGEMTLITFLNTFNNPINNIYGYAYWNLTYNDNGQEESNSFFNKDYKPTVRNTNTEQTHKVVTHYDNFNNIIRIEHFDISGSRTNCAEGYSVLKRKSSKNGLLIEEETYNGKLEKIELNGYFLTKNFYDENSFLIKVQTFDKRLMPSNSDKGYSIETRSYDNRGNPTKFSYYDKNDLPINILGNYQTIKQEFNKSGNIEWIRLFDDKNKRTENEIRVSTIHFSYNKFKLVNTQYFDKKNKELKLE</sequence>
<dbReference type="InterPro" id="IPR035897">
    <property type="entry name" value="Toll_tir_struct_dom_sf"/>
</dbReference>
<dbReference type="InterPro" id="IPR000157">
    <property type="entry name" value="TIR_dom"/>
</dbReference>